<dbReference type="EMBL" id="BAAAUV010000001">
    <property type="protein sequence ID" value="GAA3192995.1"/>
    <property type="molecule type" value="Genomic_DNA"/>
</dbReference>
<dbReference type="InterPro" id="IPR007061">
    <property type="entry name" value="MST-like"/>
</dbReference>
<evidence type="ECO:0000313" key="2">
    <source>
        <dbReference type="Proteomes" id="UP001501237"/>
    </source>
</evidence>
<gene>
    <name evidence="1" type="ORF">GCM10010468_02060</name>
</gene>
<dbReference type="RefSeq" id="WP_344821201.1">
    <property type="nucleotide sequence ID" value="NZ_BAAAUV010000001.1"/>
</dbReference>
<name>A0ABP6Q1H3_9ACTN</name>
<dbReference type="Proteomes" id="UP001501237">
    <property type="component" value="Unassembled WGS sequence"/>
</dbReference>
<proteinExistence type="predicted"/>
<protein>
    <submittedName>
        <fullName evidence="1">DinB family protein</fullName>
    </submittedName>
</protein>
<dbReference type="Pfam" id="PF04978">
    <property type="entry name" value="MST"/>
    <property type="match status" value="1"/>
</dbReference>
<dbReference type="SUPFAM" id="SSF109854">
    <property type="entry name" value="DinB/YfiT-like putative metalloenzymes"/>
    <property type="match status" value="1"/>
</dbReference>
<accession>A0ABP6Q1H3</accession>
<sequence>MTIRPGAEPPVTLSDPRDLLLGYLDYYRGVIVRKLDGLGEDQARLSPLPSGWTPAELLCHLAAMERRWIRWGFLGEDLPDPWADRGPGDRWTAPGSVAEYTGLLGEGADLTRSVVEKNALDTVAATGGRFGGGEPAPTLGWILFHVLQEYARHAGQLDAVRELIDGATGE</sequence>
<dbReference type="Gene3D" id="1.20.120.450">
    <property type="entry name" value="dinb family like domain"/>
    <property type="match status" value="1"/>
</dbReference>
<keyword evidence="2" id="KW-1185">Reference proteome</keyword>
<reference evidence="2" key="1">
    <citation type="journal article" date="2019" name="Int. J. Syst. Evol. Microbiol.">
        <title>The Global Catalogue of Microorganisms (GCM) 10K type strain sequencing project: providing services to taxonomists for standard genome sequencing and annotation.</title>
        <authorList>
            <consortium name="The Broad Institute Genomics Platform"/>
            <consortium name="The Broad Institute Genome Sequencing Center for Infectious Disease"/>
            <person name="Wu L."/>
            <person name="Ma J."/>
        </authorList>
    </citation>
    <scope>NUCLEOTIDE SEQUENCE [LARGE SCALE GENOMIC DNA]</scope>
    <source>
        <strain evidence="2">JCM 9377</strain>
    </source>
</reference>
<dbReference type="InterPro" id="IPR034660">
    <property type="entry name" value="DinB/YfiT-like"/>
</dbReference>
<comment type="caution">
    <text evidence="1">The sequence shown here is derived from an EMBL/GenBank/DDBJ whole genome shotgun (WGS) entry which is preliminary data.</text>
</comment>
<evidence type="ECO:0000313" key="1">
    <source>
        <dbReference type="EMBL" id="GAA3192995.1"/>
    </source>
</evidence>
<organism evidence="1 2">
    <name type="scientific">Actinocorallia longicatena</name>
    <dbReference type="NCBI Taxonomy" id="111803"/>
    <lineage>
        <taxon>Bacteria</taxon>
        <taxon>Bacillati</taxon>
        <taxon>Actinomycetota</taxon>
        <taxon>Actinomycetes</taxon>
        <taxon>Streptosporangiales</taxon>
        <taxon>Thermomonosporaceae</taxon>
        <taxon>Actinocorallia</taxon>
    </lineage>
</organism>